<evidence type="ECO:0000256" key="4">
    <source>
        <dbReference type="ARBA" id="ARBA00022989"/>
    </source>
</evidence>
<dbReference type="FunFam" id="1.20.1250.20:FF:000018">
    <property type="entry name" value="MFS transporter permease"/>
    <property type="match status" value="1"/>
</dbReference>
<feature type="transmembrane region" description="Helical" evidence="7">
    <location>
        <begin position="249"/>
        <end position="270"/>
    </location>
</feature>
<organism evidence="9 10">
    <name type="scientific">Serendipita indica (strain DSM 11827)</name>
    <name type="common">Root endophyte fungus</name>
    <name type="synonym">Piriformospora indica</name>
    <dbReference type="NCBI Taxonomy" id="1109443"/>
    <lineage>
        <taxon>Eukaryota</taxon>
        <taxon>Fungi</taxon>
        <taxon>Dikarya</taxon>
        <taxon>Basidiomycota</taxon>
        <taxon>Agaricomycotina</taxon>
        <taxon>Agaricomycetes</taxon>
        <taxon>Sebacinales</taxon>
        <taxon>Serendipitaceae</taxon>
        <taxon>Serendipita</taxon>
    </lineage>
</organism>
<dbReference type="InterPro" id="IPR020846">
    <property type="entry name" value="MFS_dom"/>
</dbReference>
<evidence type="ECO:0000313" key="10">
    <source>
        <dbReference type="Proteomes" id="UP000007148"/>
    </source>
</evidence>
<feature type="transmembrane region" description="Helical" evidence="7">
    <location>
        <begin position="179"/>
        <end position="201"/>
    </location>
</feature>
<feature type="transmembrane region" description="Helical" evidence="7">
    <location>
        <begin position="356"/>
        <end position="374"/>
    </location>
</feature>
<dbReference type="InterPro" id="IPR036259">
    <property type="entry name" value="MFS_trans_sf"/>
</dbReference>
<dbReference type="PROSITE" id="PS50850">
    <property type="entry name" value="MFS"/>
    <property type="match status" value="1"/>
</dbReference>
<feature type="transmembrane region" description="Helical" evidence="7">
    <location>
        <begin position="320"/>
        <end position="344"/>
    </location>
</feature>
<dbReference type="AlphaFoldDB" id="G4TPQ9"/>
<dbReference type="SUPFAM" id="SSF103473">
    <property type="entry name" value="MFS general substrate transporter"/>
    <property type="match status" value="1"/>
</dbReference>
<dbReference type="Pfam" id="PF07690">
    <property type="entry name" value="MFS_1"/>
    <property type="match status" value="1"/>
</dbReference>
<evidence type="ECO:0000256" key="2">
    <source>
        <dbReference type="ARBA" id="ARBA00022448"/>
    </source>
</evidence>
<dbReference type="STRING" id="1109443.G4TPQ9"/>
<name>G4TPQ9_SERID</name>
<feature type="transmembrane region" description="Helical" evidence="7">
    <location>
        <begin position="213"/>
        <end position="237"/>
    </location>
</feature>
<evidence type="ECO:0000256" key="3">
    <source>
        <dbReference type="ARBA" id="ARBA00022692"/>
    </source>
</evidence>
<keyword evidence="4 7" id="KW-1133">Transmembrane helix</keyword>
<feature type="domain" description="Major facilitator superfamily (MFS) profile" evidence="8">
    <location>
        <begin position="87"/>
        <end position="426"/>
    </location>
</feature>
<dbReference type="PANTHER" id="PTHR43791:SF53">
    <property type="entry name" value="MAJOR FACILITATOR SUPERFAMILY (MFS) PROFILE DOMAIN-CONTAINING PROTEIN"/>
    <property type="match status" value="1"/>
</dbReference>
<keyword evidence="3 7" id="KW-0812">Transmembrane</keyword>
<dbReference type="eggNOG" id="KOG2533">
    <property type="taxonomic scope" value="Eukaryota"/>
</dbReference>
<keyword evidence="10" id="KW-1185">Reference proteome</keyword>
<dbReference type="OrthoDB" id="9971669at2759"/>
<evidence type="ECO:0000259" key="8">
    <source>
        <dbReference type="PROSITE" id="PS50850"/>
    </source>
</evidence>
<feature type="compositionally biased region" description="Polar residues" evidence="6">
    <location>
        <begin position="8"/>
        <end position="19"/>
    </location>
</feature>
<proteinExistence type="predicted"/>
<feature type="compositionally biased region" description="Basic and acidic residues" evidence="6">
    <location>
        <begin position="20"/>
        <end position="45"/>
    </location>
</feature>
<dbReference type="HOGENOM" id="CLU_001265_0_1_1"/>
<dbReference type="GO" id="GO:0016020">
    <property type="term" value="C:membrane"/>
    <property type="evidence" value="ECO:0007669"/>
    <property type="project" value="UniProtKB-SubCell"/>
</dbReference>
<dbReference type="OMA" id="HIINLCA"/>
<dbReference type="InParanoid" id="G4TPQ9"/>
<sequence>MEIDTKSIENNGRNTVQQRDPSRTPSTDEKRPSLSGSAKEKEHSLKAGNVDPVKEDAILEHDAFANTSVHWTVEEEKALVRRLDWHIVPLVTILYLSNFIDRANIGNAKVAGLNTDLGLVGFQYNIGLSVFYVAYILVEVPSNLLLKRFGAKVWLSILVLSFGTVCFCTAFITNFGEFMVIRILLGVAEGGMMPGVAYYLSTWYTRDELALRIGIFVSAASMAGAFGGLLATAFLSIPQISVLPHGRWRNIFLIEGAITILLGFVGFMFLPRSPDDSGFLTERERTIAMERIRVENAGLVEEESTDFELVLRAWFNMTNWICALCFLLTNISIQGMVLFMPSLIAGMGYTEIESQLLTVPPYILASIFCIGIAWQSQRSSRRGIWILLSAPICIVGSSMLIGSPDRKVEYAGIFLLAMGGKSYTGA</sequence>
<dbReference type="PANTHER" id="PTHR43791">
    <property type="entry name" value="PERMEASE-RELATED"/>
    <property type="match status" value="1"/>
</dbReference>
<evidence type="ECO:0000313" key="9">
    <source>
        <dbReference type="EMBL" id="CCA73302.1"/>
    </source>
</evidence>
<reference evidence="9 10" key="1">
    <citation type="journal article" date="2011" name="PLoS Pathog.">
        <title>Endophytic Life Strategies Decoded by Genome and Transcriptome Analyses of the Mutualistic Root Symbiont Piriformospora indica.</title>
        <authorList>
            <person name="Zuccaro A."/>
            <person name="Lahrmann U."/>
            <person name="Guldener U."/>
            <person name="Langen G."/>
            <person name="Pfiffi S."/>
            <person name="Biedenkopf D."/>
            <person name="Wong P."/>
            <person name="Samans B."/>
            <person name="Grimm C."/>
            <person name="Basiewicz M."/>
            <person name="Murat C."/>
            <person name="Martin F."/>
            <person name="Kogel K.H."/>
        </authorList>
    </citation>
    <scope>NUCLEOTIDE SEQUENCE [LARGE SCALE GENOMIC DNA]</scope>
    <source>
        <strain evidence="9 10">DSM 11827</strain>
    </source>
</reference>
<evidence type="ECO:0000256" key="6">
    <source>
        <dbReference type="SAM" id="MobiDB-lite"/>
    </source>
</evidence>
<evidence type="ECO:0000256" key="7">
    <source>
        <dbReference type="SAM" id="Phobius"/>
    </source>
</evidence>
<evidence type="ECO:0000256" key="1">
    <source>
        <dbReference type="ARBA" id="ARBA00004141"/>
    </source>
</evidence>
<gene>
    <name evidence="9" type="ORF">PIIN_07257</name>
</gene>
<feature type="transmembrane region" description="Helical" evidence="7">
    <location>
        <begin position="153"/>
        <end position="173"/>
    </location>
</feature>
<keyword evidence="5 7" id="KW-0472">Membrane</keyword>
<dbReference type="GO" id="GO:0022857">
    <property type="term" value="F:transmembrane transporter activity"/>
    <property type="evidence" value="ECO:0007669"/>
    <property type="project" value="InterPro"/>
</dbReference>
<dbReference type="InterPro" id="IPR011701">
    <property type="entry name" value="MFS"/>
</dbReference>
<protein>
    <submittedName>
        <fullName evidence="9">Related to putative tartrate transporter</fullName>
    </submittedName>
</protein>
<keyword evidence="2" id="KW-0813">Transport</keyword>
<dbReference type="Proteomes" id="UP000007148">
    <property type="component" value="Unassembled WGS sequence"/>
</dbReference>
<accession>G4TPQ9</accession>
<evidence type="ECO:0000256" key="5">
    <source>
        <dbReference type="ARBA" id="ARBA00023136"/>
    </source>
</evidence>
<feature type="region of interest" description="Disordered" evidence="6">
    <location>
        <begin position="1"/>
        <end position="46"/>
    </location>
</feature>
<dbReference type="EMBL" id="CAFZ01000215">
    <property type="protein sequence ID" value="CCA73302.1"/>
    <property type="molecule type" value="Genomic_DNA"/>
</dbReference>
<feature type="transmembrane region" description="Helical" evidence="7">
    <location>
        <begin position="120"/>
        <end position="141"/>
    </location>
</feature>
<dbReference type="Gene3D" id="1.20.1250.20">
    <property type="entry name" value="MFS general substrate transporter like domains"/>
    <property type="match status" value="1"/>
</dbReference>
<comment type="subcellular location">
    <subcellularLocation>
        <location evidence="1">Membrane</location>
        <topology evidence="1">Multi-pass membrane protein</topology>
    </subcellularLocation>
</comment>
<feature type="transmembrane region" description="Helical" evidence="7">
    <location>
        <begin position="383"/>
        <end position="401"/>
    </location>
</feature>
<comment type="caution">
    <text evidence="9">The sequence shown here is derived from an EMBL/GenBank/DDBJ whole genome shotgun (WGS) entry which is preliminary data.</text>
</comment>